<dbReference type="InterPro" id="IPR043502">
    <property type="entry name" value="DNA/RNA_pol_sf"/>
</dbReference>
<dbReference type="AlphaFoldDB" id="A0AAV4H4W2"/>
<organism evidence="2 3">
    <name type="scientific">Elysia marginata</name>
    <dbReference type="NCBI Taxonomy" id="1093978"/>
    <lineage>
        <taxon>Eukaryota</taxon>
        <taxon>Metazoa</taxon>
        <taxon>Spiralia</taxon>
        <taxon>Lophotrochozoa</taxon>
        <taxon>Mollusca</taxon>
        <taxon>Gastropoda</taxon>
        <taxon>Heterobranchia</taxon>
        <taxon>Euthyneura</taxon>
        <taxon>Panpulmonata</taxon>
        <taxon>Sacoglossa</taxon>
        <taxon>Placobranchoidea</taxon>
        <taxon>Plakobranchidae</taxon>
        <taxon>Elysia</taxon>
    </lineage>
</organism>
<dbReference type="Gene3D" id="3.30.70.270">
    <property type="match status" value="1"/>
</dbReference>
<dbReference type="Proteomes" id="UP000762676">
    <property type="component" value="Unassembled WGS sequence"/>
</dbReference>
<feature type="domain" description="Reverse transcriptase/retrotransposon-derived protein RNase H-like" evidence="1">
    <location>
        <begin position="45"/>
        <end position="130"/>
    </location>
</feature>
<sequence>MSIPDKKSLQRYLGMVPYVGKFIPNLAEITKPLRELLQEDVVWQWAQRQEEAVKIVSDTITNSGTLMHFDPKKEVTITADSSQYGLEAALLQDGHVISYASRSLNQADRNYAQIEKEALNVLFACEKFHQ</sequence>
<evidence type="ECO:0000313" key="3">
    <source>
        <dbReference type="Proteomes" id="UP000762676"/>
    </source>
</evidence>
<name>A0AAV4H4W2_9GAST</name>
<dbReference type="EMBL" id="BMAT01008791">
    <property type="protein sequence ID" value="GFR92696.1"/>
    <property type="molecule type" value="Genomic_DNA"/>
</dbReference>
<dbReference type="InterPro" id="IPR041577">
    <property type="entry name" value="RT_RNaseH_2"/>
</dbReference>
<evidence type="ECO:0000259" key="1">
    <source>
        <dbReference type="Pfam" id="PF17919"/>
    </source>
</evidence>
<evidence type="ECO:0000313" key="2">
    <source>
        <dbReference type="EMBL" id="GFR92696.1"/>
    </source>
</evidence>
<accession>A0AAV4H4W2</accession>
<protein>
    <submittedName>
        <fullName evidence="2">Transposon Ty3-I Gag-Pol polyprotein</fullName>
    </submittedName>
</protein>
<dbReference type="InterPro" id="IPR050951">
    <property type="entry name" value="Retrovirus_Pol_polyprotein"/>
</dbReference>
<dbReference type="Pfam" id="PF17919">
    <property type="entry name" value="RT_RNaseH_2"/>
    <property type="match status" value="1"/>
</dbReference>
<dbReference type="PANTHER" id="PTHR37984">
    <property type="entry name" value="PROTEIN CBG26694"/>
    <property type="match status" value="1"/>
</dbReference>
<dbReference type="FunFam" id="3.30.70.270:FF:000020">
    <property type="entry name" value="Transposon Tf2-6 polyprotein-like Protein"/>
    <property type="match status" value="1"/>
</dbReference>
<reference evidence="2 3" key="1">
    <citation type="journal article" date="2021" name="Elife">
        <title>Chloroplast acquisition without the gene transfer in kleptoplastic sea slugs, Plakobranchus ocellatus.</title>
        <authorList>
            <person name="Maeda T."/>
            <person name="Takahashi S."/>
            <person name="Yoshida T."/>
            <person name="Shimamura S."/>
            <person name="Takaki Y."/>
            <person name="Nagai Y."/>
            <person name="Toyoda A."/>
            <person name="Suzuki Y."/>
            <person name="Arimoto A."/>
            <person name="Ishii H."/>
            <person name="Satoh N."/>
            <person name="Nishiyama T."/>
            <person name="Hasebe M."/>
            <person name="Maruyama T."/>
            <person name="Minagawa J."/>
            <person name="Obokata J."/>
            <person name="Shigenobu S."/>
        </authorList>
    </citation>
    <scope>NUCLEOTIDE SEQUENCE [LARGE SCALE GENOMIC DNA]</scope>
</reference>
<dbReference type="PANTHER" id="PTHR37984:SF8">
    <property type="entry name" value="CCHC-TYPE DOMAIN-CONTAINING PROTEIN"/>
    <property type="match status" value="1"/>
</dbReference>
<gene>
    <name evidence="2" type="ORF">ElyMa_004359700</name>
</gene>
<dbReference type="InterPro" id="IPR043128">
    <property type="entry name" value="Rev_trsase/Diguanyl_cyclase"/>
</dbReference>
<dbReference type="SUPFAM" id="SSF56672">
    <property type="entry name" value="DNA/RNA polymerases"/>
    <property type="match status" value="1"/>
</dbReference>
<comment type="caution">
    <text evidence="2">The sequence shown here is derived from an EMBL/GenBank/DDBJ whole genome shotgun (WGS) entry which is preliminary data.</text>
</comment>
<keyword evidence="3" id="KW-1185">Reference proteome</keyword>
<proteinExistence type="predicted"/>